<reference evidence="1" key="1">
    <citation type="submission" date="2014-09" db="EMBL/GenBank/DDBJ databases">
        <authorList>
            <person name="Magalhaes I.L.F."/>
            <person name="Oliveira U."/>
            <person name="Santos F.R."/>
            <person name="Vidigal T.H.D.A."/>
            <person name="Brescovit A.D."/>
            <person name="Santos A.J."/>
        </authorList>
    </citation>
    <scope>NUCLEOTIDE SEQUENCE</scope>
    <source>
        <tissue evidence="1">Shoot tissue taken approximately 20 cm above the soil surface</tissue>
    </source>
</reference>
<proteinExistence type="predicted"/>
<organism evidence="1">
    <name type="scientific">Arundo donax</name>
    <name type="common">Giant reed</name>
    <name type="synonym">Donax arundinaceus</name>
    <dbReference type="NCBI Taxonomy" id="35708"/>
    <lineage>
        <taxon>Eukaryota</taxon>
        <taxon>Viridiplantae</taxon>
        <taxon>Streptophyta</taxon>
        <taxon>Embryophyta</taxon>
        <taxon>Tracheophyta</taxon>
        <taxon>Spermatophyta</taxon>
        <taxon>Magnoliopsida</taxon>
        <taxon>Liliopsida</taxon>
        <taxon>Poales</taxon>
        <taxon>Poaceae</taxon>
        <taxon>PACMAD clade</taxon>
        <taxon>Arundinoideae</taxon>
        <taxon>Arundineae</taxon>
        <taxon>Arundo</taxon>
    </lineage>
</organism>
<name>A0A0A9E611_ARUDO</name>
<dbReference type="AlphaFoldDB" id="A0A0A9E611"/>
<protein>
    <submittedName>
        <fullName evidence="1">Uncharacterized protein</fullName>
    </submittedName>
</protein>
<dbReference type="EMBL" id="GBRH01204560">
    <property type="protein sequence ID" value="JAD93335.1"/>
    <property type="molecule type" value="Transcribed_RNA"/>
</dbReference>
<sequence>MEALECMIKRICTKEQKYFTGGACQLPNLEQVMYAAYQQ</sequence>
<reference evidence="1" key="2">
    <citation type="journal article" date="2015" name="Data Brief">
        <title>Shoot transcriptome of the giant reed, Arundo donax.</title>
        <authorList>
            <person name="Barrero R.A."/>
            <person name="Guerrero F.D."/>
            <person name="Moolhuijzen P."/>
            <person name="Goolsby J.A."/>
            <person name="Tidwell J."/>
            <person name="Bellgard S.E."/>
            <person name="Bellgard M.I."/>
        </authorList>
    </citation>
    <scope>NUCLEOTIDE SEQUENCE</scope>
    <source>
        <tissue evidence="1">Shoot tissue taken approximately 20 cm above the soil surface</tissue>
    </source>
</reference>
<accession>A0A0A9E611</accession>
<evidence type="ECO:0000313" key="1">
    <source>
        <dbReference type="EMBL" id="JAD93335.1"/>
    </source>
</evidence>